<feature type="transmembrane region" description="Helical" evidence="7">
    <location>
        <begin position="322"/>
        <end position="344"/>
    </location>
</feature>
<evidence type="ECO:0000256" key="3">
    <source>
        <dbReference type="ARBA" id="ARBA00022475"/>
    </source>
</evidence>
<feature type="transmembrane region" description="Helical" evidence="7">
    <location>
        <begin position="72"/>
        <end position="91"/>
    </location>
</feature>
<feature type="domain" description="Acyltransferase 3" evidence="8">
    <location>
        <begin position="68"/>
        <end position="397"/>
    </location>
</feature>
<sequence>MKLKNKLFIIFIMTLLIFFLRIINVLQYENELANPFVMASTIAFFSFITISIQENIDHNYQQQKVYYQNLNILKYILSILVIILHLRPFLHYSNELDLTFNNIVSRICVPMFFIITGYFVAKKEKEKSHYIDTYIKRTIPLYLTWSLIYLPVILMTAIQYLPTINEYLVKINVPILLLILLVIVLLPILLIITLCYSGIYYHLWYFPAVMLSLFVLKKWKEKYKLNYLFIISFFLLLFGATETYYGVLPLSIKELVTYYYNIFFTTRNFLFFGLFYVVLGYKMGSKEKTYTKNCFVKLVISCFFLAFEAIILHDFHRLDSNILLSCIPVTYYLFISTIYITNHINLKIKWNQYSKYYYLFHPMIIFIVSLIFKGVNQFPILNIGIVLMLTHILSLVMIKYNQKKYVSKK</sequence>
<evidence type="ECO:0000256" key="5">
    <source>
        <dbReference type="ARBA" id="ARBA00022989"/>
    </source>
</evidence>
<keyword evidence="3" id="KW-1003">Cell membrane</keyword>
<gene>
    <name evidence="9" type="ORF">Fi14EGH31_18780</name>
</gene>
<feature type="transmembrane region" description="Helical" evidence="7">
    <location>
        <begin position="356"/>
        <end position="372"/>
    </location>
</feature>
<dbReference type="Proteomes" id="UP000593842">
    <property type="component" value="Chromosome"/>
</dbReference>
<dbReference type="RefSeq" id="WP_117825150.1">
    <property type="nucleotide sequence ID" value="NZ_AP024085.1"/>
</dbReference>
<keyword evidence="5 7" id="KW-1133">Transmembrane helix</keyword>
<dbReference type="GO" id="GO:0005886">
    <property type="term" value="C:plasma membrane"/>
    <property type="evidence" value="ECO:0007669"/>
    <property type="project" value="UniProtKB-SubCell"/>
</dbReference>
<evidence type="ECO:0000256" key="2">
    <source>
        <dbReference type="ARBA" id="ARBA00007400"/>
    </source>
</evidence>
<feature type="transmembrane region" description="Helical" evidence="7">
    <location>
        <begin position="378"/>
        <end position="398"/>
    </location>
</feature>
<dbReference type="GO" id="GO:0009246">
    <property type="term" value="P:enterobacterial common antigen biosynthetic process"/>
    <property type="evidence" value="ECO:0007669"/>
    <property type="project" value="TreeGrafter"/>
</dbReference>
<dbReference type="KEGG" id="fit:Fi14EGH31_18780"/>
<feature type="transmembrane region" description="Helical" evidence="7">
    <location>
        <begin position="32"/>
        <end position="52"/>
    </location>
</feature>
<dbReference type="PANTHER" id="PTHR40074">
    <property type="entry name" value="O-ACETYLTRANSFERASE WECH"/>
    <property type="match status" value="1"/>
</dbReference>
<dbReference type="InterPro" id="IPR002656">
    <property type="entry name" value="Acyl_transf_3_dom"/>
</dbReference>
<protein>
    <submittedName>
        <fullName evidence="9">Membrane protein</fullName>
    </submittedName>
</protein>
<feature type="transmembrane region" description="Helical" evidence="7">
    <location>
        <begin position="142"/>
        <end position="161"/>
    </location>
</feature>
<feature type="transmembrane region" description="Helical" evidence="7">
    <location>
        <begin position="294"/>
        <end position="316"/>
    </location>
</feature>
<reference evidence="10" key="1">
    <citation type="submission" date="2020-09" db="EMBL/GenBank/DDBJ databases">
        <title>Complete genome sequencing of Faecalibacillus intestinalis strain 14EGH31.</title>
        <authorList>
            <person name="Sakamoto M."/>
            <person name="Murakami T."/>
            <person name="Mori H."/>
        </authorList>
    </citation>
    <scope>NUCLEOTIDE SEQUENCE [LARGE SCALE GENOMIC DNA]</scope>
    <source>
        <strain evidence="10">14EGH31</strain>
    </source>
</reference>
<feature type="transmembrane region" description="Helical" evidence="7">
    <location>
        <begin position="258"/>
        <end position="282"/>
    </location>
</feature>
<dbReference type="GO" id="GO:0016413">
    <property type="term" value="F:O-acetyltransferase activity"/>
    <property type="evidence" value="ECO:0007669"/>
    <property type="project" value="TreeGrafter"/>
</dbReference>
<evidence type="ECO:0000256" key="4">
    <source>
        <dbReference type="ARBA" id="ARBA00022692"/>
    </source>
</evidence>
<dbReference type="EMBL" id="AP024085">
    <property type="protein sequence ID" value="BCL58166.1"/>
    <property type="molecule type" value="Genomic_DNA"/>
</dbReference>
<evidence type="ECO:0000256" key="1">
    <source>
        <dbReference type="ARBA" id="ARBA00004651"/>
    </source>
</evidence>
<evidence type="ECO:0000313" key="10">
    <source>
        <dbReference type="Proteomes" id="UP000593842"/>
    </source>
</evidence>
<keyword evidence="4 7" id="KW-0812">Transmembrane</keyword>
<feature type="transmembrane region" description="Helical" evidence="7">
    <location>
        <begin position="225"/>
        <end position="246"/>
    </location>
</feature>
<feature type="transmembrane region" description="Helical" evidence="7">
    <location>
        <begin position="173"/>
        <end position="204"/>
    </location>
</feature>
<comment type="subcellular location">
    <subcellularLocation>
        <location evidence="1">Cell membrane</location>
        <topology evidence="1">Multi-pass membrane protein</topology>
    </subcellularLocation>
</comment>
<dbReference type="PANTHER" id="PTHR40074:SF2">
    <property type="entry name" value="O-ACETYLTRANSFERASE WECH"/>
    <property type="match status" value="1"/>
</dbReference>
<proteinExistence type="inferred from homology"/>
<keyword evidence="6 7" id="KW-0472">Membrane</keyword>
<name>A0A7I8E1L8_9FIRM</name>
<dbReference type="GeneID" id="70580318"/>
<feature type="transmembrane region" description="Helical" evidence="7">
    <location>
        <begin position="103"/>
        <end position="121"/>
    </location>
</feature>
<comment type="similarity">
    <text evidence="2">Belongs to the acyltransferase 3 family.</text>
</comment>
<evidence type="ECO:0000256" key="6">
    <source>
        <dbReference type="ARBA" id="ARBA00023136"/>
    </source>
</evidence>
<accession>A0A7I8E1L8</accession>
<dbReference type="AlphaFoldDB" id="A0A7I8E1L8"/>
<evidence type="ECO:0000259" key="8">
    <source>
        <dbReference type="Pfam" id="PF01757"/>
    </source>
</evidence>
<feature type="transmembrane region" description="Helical" evidence="7">
    <location>
        <begin position="7"/>
        <end position="26"/>
    </location>
</feature>
<dbReference type="Pfam" id="PF01757">
    <property type="entry name" value="Acyl_transf_3"/>
    <property type="match status" value="1"/>
</dbReference>
<evidence type="ECO:0000256" key="7">
    <source>
        <dbReference type="SAM" id="Phobius"/>
    </source>
</evidence>
<organism evidence="9 10">
    <name type="scientific">Faecalibacillus intestinalis</name>
    <dbReference type="NCBI Taxonomy" id="1982626"/>
    <lineage>
        <taxon>Bacteria</taxon>
        <taxon>Bacillati</taxon>
        <taxon>Bacillota</taxon>
        <taxon>Erysipelotrichia</taxon>
        <taxon>Erysipelotrichales</taxon>
        <taxon>Coprobacillaceae</taxon>
        <taxon>Faecalibacillus</taxon>
    </lineage>
</organism>
<evidence type="ECO:0000313" key="9">
    <source>
        <dbReference type="EMBL" id="BCL58166.1"/>
    </source>
</evidence>